<gene>
    <name evidence="1" type="ORF">SEA_PHABBA_8</name>
</gene>
<protein>
    <submittedName>
        <fullName evidence="1">Uncharacterized protein</fullName>
    </submittedName>
</protein>
<organism evidence="1 2">
    <name type="scientific">Mycobacterium phage Phabba</name>
    <dbReference type="NCBI Taxonomy" id="2027899"/>
    <lineage>
        <taxon>Viruses</taxon>
        <taxon>Duplodnaviria</taxon>
        <taxon>Heunggongvirae</taxon>
        <taxon>Uroviricota</taxon>
        <taxon>Caudoviricetes</taxon>
        <taxon>Ceeclamvirinae</taxon>
        <taxon>Myrnavirus</taxon>
        <taxon>Myrnavirus phabba</taxon>
        <taxon>Myranavirus phabba</taxon>
    </lineage>
</organism>
<reference evidence="2" key="1">
    <citation type="submission" date="2017-08" db="EMBL/GenBank/DDBJ databases">
        <authorList>
            <person name="de Groot N.N."/>
        </authorList>
    </citation>
    <scope>NUCLEOTIDE SEQUENCE [LARGE SCALE GENOMIC DNA]</scope>
</reference>
<dbReference type="Proteomes" id="UP000226037">
    <property type="component" value="Segment"/>
</dbReference>
<keyword evidence="2" id="KW-1185">Reference proteome</keyword>
<dbReference type="EMBL" id="MF668280">
    <property type="protein sequence ID" value="ASZ74583.1"/>
    <property type="molecule type" value="Genomic_DNA"/>
</dbReference>
<proteinExistence type="predicted"/>
<evidence type="ECO:0000313" key="2">
    <source>
        <dbReference type="Proteomes" id="UP000226037"/>
    </source>
</evidence>
<evidence type="ECO:0000313" key="1">
    <source>
        <dbReference type="EMBL" id="ASZ74583.1"/>
    </source>
</evidence>
<name>A0A249XS66_9CAUD</name>
<sequence length="54" mass="5757">MNSAGHYINRQGNLVTVRKNSEGQVISVEVHGVFKSNRSAQAQMKAAKASAGMP</sequence>
<accession>A0A249XS66</accession>